<protein>
    <submittedName>
        <fullName evidence="2">Uncharacterized protein</fullName>
    </submittedName>
</protein>
<evidence type="ECO:0000313" key="3">
    <source>
        <dbReference type="Proteomes" id="UP000309038"/>
    </source>
</evidence>
<reference evidence="2 3" key="1">
    <citation type="submission" date="2019-02" db="EMBL/GenBank/DDBJ databases">
        <title>Genome sequencing of the rare red list fungi Phlebia centrifuga.</title>
        <authorList>
            <person name="Buettner E."/>
            <person name="Kellner H."/>
        </authorList>
    </citation>
    <scope>NUCLEOTIDE SEQUENCE [LARGE SCALE GENOMIC DNA]</scope>
    <source>
        <strain evidence="2 3">DSM 108282</strain>
    </source>
</reference>
<keyword evidence="3" id="KW-1185">Reference proteome</keyword>
<gene>
    <name evidence="2" type="ORF">EW026_g3643</name>
</gene>
<dbReference type="PANTHER" id="PTHR38116">
    <property type="entry name" value="CHROMOSOME 7, WHOLE GENOME SHOTGUN SEQUENCE"/>
    <property type="match status" value="1"/>
</dbReference>
<proteinExistence type="predicted"/>
<feature type="compositionally biased region" description="Polar residues" evidence="1">
    <location>
        <begin position="78"/>
        <end position="89"/>
    </location>
</feature>
<dbReference type="Proteomes" id="UP000309038">
    <property type="component" value="Unassembled WGS sequence"/>
</dbReference>
<organism evidence="2 3">
    <name type="scientific">Hermanssonia centrifuga</name>
    <dbReference type="NCBI Taxonomy" id="98765"/>
    <lineage>
        <taxon>Eukaryota</taxon>
        <taxon>Fungi</taxon>
        <taxon>Dikarya</taxon>
        <taxon>Basidiomycota</taxon>
        <taxon>Agaricomycotina</taxon>
        <taxon>Agaricomycetes</taxon>
        <taxon>Polyporales</taxon>
        <taxon>Meruliaceae</taxon>
        <taxon>Hermanssonia</taxon>
    </lineage>
</organism>
<dbReference type="PANTHER" id="PTHR38116:SF9">
    <property type="entry name" value="BZIP DOMAIN-CONTAINING PROTEIN"/>
    <property type="match status" value="1"/>
</dbReference>
<evidence type="ECO:0000313" key="2">
    <source>
        <dbReference type="EMBL" id="THG98559.1"/>
    </source>
</evidence>
<dbReference type="InterPro" id="IPR021833">
    <property type="entry name" value="DUF3425"/>
</dbReference>
<dbReference type="Pfam" id="PF11905">
    <property type="entry name" value="DUF3425"/>
    <property type="match status" value="1"/>
</dbReference>
<feature type="region of interest" description="Disordered" evidence="1">
    <location>
        <begin position="212"/>
        <end position="246"/>
    </location>
</feature>
<feature type="region of interest" description="Disordered" evidence="1">
    <location>
        <begin position="67"/>
        <end position="117"/>
    </location>
</feature>
<accession>A0A4S4KP67</accession>
<dbReference type="EMBL" id="SGPJ01000113">
    <property type="protein sequence ID" value="THG98559.1"/>
    <property type="molecule type" value="Genomic_DNA"/>
</dbReference>
<dbReference type="AlphaFoldDB" id="A0A4S4KP67"/>
<sequence length="357" mass="39243">MLTTALIAALRLLDGIKIALHSESSVFASSNGSFIGDGAGGLLPKLGWDLNDFNNFVNRSETDTAWESYQRHKRDEQNSGTPAPSTSQKRSSEDDHNGGRAKRSRAPGEQNGDGERDQYSLLVPVNPAVPPLPANGLYAPSSSRSQEAIFNDLMRGSSGSPMFVPPTPPSNGQFSSQSTSSVAPNHSPYQTSYAPPINVNVDSALPSMSLINNSGAIPTSRSQSSSSQQPKPTQSTTSPADDDQDPKRHEAYKLIQYHLDNYKRNSAYCLPSSLRPTLVQRTVPHESVIDSILHPELRDRMILLRGRFDLVDCLHDYRTAITIHGDDVLAHNNWEISETWLLRYKYRPLLLAATFSN</sequence>
<name>A0A4S4KP67_9APHY</name>
<comment type="caution">
    <text evidence="2">The sequence shown here is derived from an EMBL/GenBank/DDBJ whole genome shotgun (WGS) entry which is preliminary data.</text>
</comment>
<evidence type="ECO:0000256" key="1">
    <source>
        <dbReference type="SAM" id="MobiDB-lite"/>
    </source>
</evidence>
<feature type="compositionally biased region" description="Low complexity" evidence="1">
    <location>
        <begin position="170"/>
        <end position="181"/>
    </location>
</feature>
<feature type="compositionally biased region" description="Low complexity" evidence="1">
    <location>
        <begin position="218"/>
        <end position="239"/>
    </location>
</feature>
<feature type="region of interest" description="Disordered" evidence="1">
    <location>
        <begin position="154"/>
        <end position="189"/>
    </location>
</feature>